<name>A0A5D0XQM0_9MICC</name>
<dbReference type="OrthoDB" id="5114026at2"/>
<dbReference type="AlphaFoldDB" id="A0A5D0XQM0"/>
<evidence type="ECO:0000256" key="1">
    <source>
        <dbReference type="ARBA" id="ARBA00003041"/>
    </source>
</evidence>
<comment type="function">
    <text evidence="1">Needed for flagellar regrowth and assembly.</text>
</comment>
<protein>
    <recommendedName>
        <fullName evidence="7">Flagellar assembly protein FliH/Type III secretion system HrpE domain-containing protein</fullName>
    </recommendedName>
</protein>
<evidence type="ECO:0000313" key="8">
    <source>
        <dbReference type="EMBL" id="TYC98366.1"/>
    </source>
</evidence>
<evidence type="ECO:0000256" key="3">
    <source>
        <dbReference type="ARBA" id="ARBA00022448"/>
    </source>
</evidence>
<keyword evidence="6" id="KW-1006">Bacterial flagellum protein export</keyword>
<dbReference type="GO" id="GO:0044781">
    <property type="term" value="P:bacterial-type flagellum organization"/>
    <property type="evidence" value="ECO:0007669"/>
    <property type="project" value="UniProtKB-KW"/>
</dbReference>
<dbReference type="PANTHER" id="PTHR34982">
    <property type="entry name" value="YOP PROTEINS TRANSLOCATION PROTEIN L"/>
    <property type="match status" value="1"/>
</dbReference>
<organism evidence="8 9">
    <name type="scientific">Arthrobacter echini</name>
    <dbReference type="NCBI Taxonomy" id="1529066"/>
    <lineage>
        <taxon>Bacteria</taxon>
        <taxon>Bacillati</taxon>
        <taxon>Actinomycetota</taxon>
        <taxon>Actinomycetes</taxon>
        <taxon>Micrococcales</taxon>
        <taxon>Micrococcaceae</taxon>
        <taxon>Arthrobacter</taxon>
    </lineage>
</organism>
<evidence type="ECO:0000259" key="7">
    <source>
        <dbReference type="Pfam" id="PF02108"/>
    </source>
</evidence>
<evidence type="ECO:0000256" key="6">
    <source>
        <dbReference type="ARBA" id="ARBA00023225"/>
    </source>
</evidence>
<accession>A0A5D0XQM0</accession>
<evidence type="ECO:0000313" key="9">
    <source>
        <dbReference type="Proteomes" id="UP000323410"/>
    </source>
</evidence>
<feature type="domain" description="Flagellar assembly protein FliH/Type III secretion system HrpE" evidence="7">
    <location>
        <begin position="75"/>
        <end position="189"/>
    </location>
</feature>
<reference evidence="8 9" key="1">
    <citation type="submission" date="2019-08" db="EMBL/GenBank/DDBJ databases">
        <title>Genone of Arthrobacter echini P9.</title>
        <authorList>
            <person name="Bowman J.P."/>
        </authorList>
    </citation>
    <scope>NUCLEOTIDE SEQUENCE [LARGE SCALE GENOMIC DNA]</scope>
    <source>
        <strain evidence="8 9">P9</strain>
    </source>
</reference>
<dbReference type="Pfam" id="PF02108">
    <property type="entry name" value="FliH"/>
    <property type="match status" value="1"/>
</dbReference>
<evidence type="ECO:0000256" key="5">
    <source>
        <dbReference type="ARBA" id="ARBA00022927"/>
    </source>
</evidence>
<dbReference type="EMBL" id="VSLD01000005">
    <property type="protein sequence ID" value="TYC98366.1"/>
    <property type="molecule type" value="Genomic_DNA"/>
</dbReference>
<keyword evidence="5" id="KW-0653">Protein transport</keyword>
<comment type="caution">
    <text evidence="8">The sequence shown here is derived from an EMBL/GenBank/DDBJ whole genome shotgun (WGS) entry which is preliminary data.</text>
</comment>
<dbReference type="RefSeq" id="WP_148601264.1">
    <property type="nucleotide sequence ID" value="NZ_VSLD01000005.1"/>
</dbReference>
<evidence type="ECO:0000256" key="4">
    <source>
        <dbReference type="ARBA" id="ARBA00022795"/>
    </source>
</evidence>
<proteinExistence type="inferred from homology"/>
<keyword evidence="9" id="KW-1185">Reference proteome</keyword>
<gene>
    <name evidence="8" type="ORF">FQ377_10700</name>
</gene>
<keyword evidence="4" id="KW-1005">Bacterial flagellum biogenesis</keyword>
<comment type="similarity">
    <text evidence="2">Belongs to the FliH family.</text>
</comment>
<sequence>MSTEALVPFSFPLLGPGSGKAAQDTAAARGHAAGYADGLALARLELAEQQTRMDLDRAAERRHAEQRLAGRVSVLDAAARALERQSAPSLTEARTRILDAALEIAEALLGQALQDGPSSARAAVARALGAADGEEVRAVRLHPADLAEIPSTEVPAGLTLVADGSLQRGDAVAECPNGHLDARLGTALARVRDALGSGDPA</sequence>
<dbReference type="InterPro" id="IPR018035">
    <property type="entry name" value="Flagellar_FliH/T3SS_HrpE"/>
</dbReference>
<evidence type="ECO:0000256" key="2">
    <source>
        <dbReference type="ARBA" id="ARBA00006602"/>
    </source>
</evidence>
<dbReference type="GO" id="GO:0005829">
    <property type="term" value="C:cytosol"/>
    <property type="evidence" value="ECO:0007669"/>
    <property type="project" value="TreeGrafter"/>
</dbReference>
<dbReference type="Proteomes" id="UP000323410">
    <property type="component" value="Unassembled WGS sequence"/>
</dbReference>
<dbReference type="GO" id="GO:0015031">
    <property type="term" value="P:protein transport"/>
    <property type="evidence" value="ECO:0007669"/>
    <property type="project" value="UniProtKB-KW"/>
</dbReference>
<dbReference type="PANTHER" id="PTHR34982:SF1">
    <property type="entry name" value="FLAGELLAR ASSEMBLY PROTEIN FLIH"/>
    <property type="match status" value="1"/>
</dbReference>
<keyword evidence="3" id="KW-0813">Transport</keyword>
<dbReference type="InterPro" id="IPR051472">
    <property type="entry name" value="T3SS_Stator/FliH"/>
</dbReference>